<accession>A0A094ZZI5</accession>
<dbReference type="GO" id="GO:0005737">
    <property type="term" value="C:cytoplasm"/>
    <property type="evidence" value="ECO:0007669"/>
    <property type="project" value="TreeGrafter"/>
</dbReference>
<dbReference type="STRING" id="6185.A0A094ZZI5"/>
<feature type="region of interest" description="Disordered" evidence="1">
    <location>
        <begin position="84"/>
        <end position="114"/>
    </location>
</feature>
<dbReference type="EMBL" id="KL251046">
    <property type="protein sequence ID" value="KGB38604.1"/>
    <property type="molecule type" value="Genomic_DNA"/>
</dbReference>
<protein>
    <submittedName>
        <fullName evidence="3">Breast carcinoma-amplified sequence 3-like protein</fullName>
    </submittedName>
</protein>
<dbReference type="InterPro" id="IPR045142">
    <property type="entry name" value="BCAS3-like"/>
</dbReference>
<organism evidence="3">
    <name type="scientific">Schistosoma haematobium</name>
    <name type="common">Blood fluke</name>
    <dbReference type="NCBI Taxonomy" id="6185"/>
    <lineage>
        <taxon>Eukaryota</taxon>
        <taxon>Metazoa</taxon>
        <taxon>Spiralia</taxon>
        <taxon>Lophotrochozoa</taxon>
        <taxon>Platyhelminthes</taxon>
        <taxon>Trematoda</taxon>
        <taxon>Digenea</taxon>
        <taxon>Strigeidida</taxon>
        <taxon>Schistosomatoidea</taxon>
        <taxon>Schistosomatidae</taxon>
        <taxon>Schistosoma</taxon>
    </lineage>
</organism>
<proteinExistence type="predicted"/>
<sequence length="339" mass="37521">MTCGSESSFKFGGNATLLYAERNTCTIDLKLLPTPSRVKSTLWPDLLPRSVPSSLGVRWLAFADSKRLWEGISALATSVVSSSLGPNPPNLRNNHLDSQHQVPQTTLSDSFPQHGSSLITSEVNNSSISPGYVTIIDLHTLNCERATLRKLEDATASVRLCPAGSNLSDSSNQYNSTNQRAQSCSPNNQHTSIKMSGVKYLNVHEFGGSGAIVAHFMAHRWAGVALLKFDPSGSLLFTACKRGHSFNLFRIANHPFDQRQTAVHHLYILERGNLPCEDVLNTEYKLYPPYFADKIISETNSIGLHNILKYEPRSHNTHSLLVFFYYLKTSLGFVPLTIE</sequence>
<dbReference type="PANTHER" id="PTHR13268:SF0">
    <property type="entry name" value="BCAS3 MICROTUBULE ASSOCIATED CELL MIGRATION FACTOR"/>
    <property type="match status" value="1"/>
</dbReference>
<evidence type="ECO:0000313" key="3">
    <source>
        <dbReference type="EMBL" id="KGB38604.1"/>
    </source>
</evidence>
<name>A0A094ZZI5_SCHHA</name>
<evidence type="ECO:0000256" key="1">
    <source>
        <dbReference type="SAM" id="MobiDB-lite"/>
    </source>
</evidence>
<dbReference type="InterPro" id="IPR048382">
    <property type="entry name" value="BCAS3_WD40"/>
</dbReference>
<feature type="compositionally biased region" description="Polar residues" evidence="1">
    <location>
        <begin position="99"/>
        <end position="114"/>
    </location>
</feature>
<reference evidence="3" key="1">
    <citation type="journal article" date="2012" name="Nat. Genet.">
        <title>Whole-genome sequence of Schistosoma haematobium.</title>
        <authorList>
            <person name="Young N.D."/>
            <person name="Jex A.R."/>
            <person name="Li B."/>
            <person name="Liu S."/>
            <person name="Yang L."/>
            <person name="Xiong Z."/>
            <person name="Li Y."/>
            <person name="Cantacessi C."/>
            <person name="Hall R.S."/>
            <person name="Xu X."/>
            <person name="Chen F."/>
            <person name="Wu X."/>
            <person name="Zerlotini A."/>
            <person name="Oliveira G."/>
            <person name="Hofmann A."/>
            <person name="Zhang G."/>
            <person name="Fang X."/>
            <person name="Kang Y."/>
            <person name="Campbell B.E."/>
            <person name="Loukas A."/>
            <person name="Ranganathan S."/>
            <person name="Rollinson D."/>
            <person name="Rinaldi G."/>
            <person name="Brindley P.J."/>
            <person name="Yang H."/>
            <person name="Wang J."/>
            <person name="Wang J."/>
            <person name="Gasser R.B."/>
        </authorList>
    </citation>
    <scope>NUCLEOTIDE SEQUENCE [LARGE SCALE GENOMIC DNA]</scope>
</reference>
<evidence type="ECO:0000259" key="2">
    <source>
        <dbReference type="Pfam" id="PF21034"/>
    </source>
</evidence>
<feature type="domain" description="BCAS3 WD40" evidence="2">
    <location>
        <begin position="200"/>
        <end position="273"/>
    </location>
</feature>
<gene>
    <name evidence="3" type="ORF">MS3_07001</name>
</gene>
<dbReference type="PANTHER" id="PTHR13268">
    <property type="entry name" value="BREAST CARCINOMA AMPLIFIED SEQUENCE 3"/>
    <property type="match status" value="1"/>
</dbReference>
<dbReference type="GO" id="GO:0042594">
    <property type="term" value="P:response to starvation"/>
    <property type="evidence" value="ECO:0007669"/>
    <property type="project" value="TreeGrafter"/>
</dbReference>
<dbReference type="Pfam" id="PF21034">
    <property type="entry name" value="BCAS3_WD40"/>
    <property type="match status" value="1"/>
</dbReference>
<dbReference type="AlphaFoldDB" id="A0A094ZZI5"/>
<dbReference type="GO" id="GO:0006914">
    <property type="term" value="P:autophagy"/>
    <property type="evidence" value="ECO:0007669"/>
    <property type="project" value="InterPro"/>
</dbReference>